<feature type="chain" id="PRO_5043751678" description="Leucine-rich repeat-containing N-terminal plant-type domain-containing protein" evidence="5">
    <location>
        <begin position="45"/>
        <end position="1538"/>
    </location>
</feature>
<feature type="region of interest" description="Disordered" evidence="3">
    <location>
        <begin position="602"/>
        <end position="658"/>
    </location>
</feature>
<evidence type="ECO:0000256" key="4">
    <source>
        <dbReference type="SAM" id="Phobius"/>
    </source>
</evidence>
<dbReference type="GO" id="GO:0005930">
    <property type="term" value="C:axoneme"/>
    <property type="evidence" value="ECO:0007669"/>
    <property type="project" value="UniProtKB-SubCell"/>
</dbReference>
<keyword evidence="4" id="KW-0472">Membrane</keyword>
<evidence type="ECO:0000256" key="3">
    <source>
        <dbReference type="SAM" id="MobiDB-lite"/>
    </source>
</evidence>
<dbReference type="Gene3D" id="1.20.5.510">
    <property type="entry name" value="Single helix bin"/>
    <property type="match status" value="1"/>
</dbReference>
<feature type="compositionally biased region" description="Basic and acidic residues" evidence="3">
    <location>
        <begin position="1460"/>
        <end position="1469"/>
    </location>
</feature>
<feature type="compositionally biased region" description="Gly residues" evidence="3">
    <location>
        <begin position="783"/>
        <end position="796"/>
    </location>
</feature>
<keyword evidence="4" id="KW-0812">Transmembrane</keyword>
<feature type="compositionally biased region" description="Pro residues" evidence="3">
    <location>
        <begin position="643"/>
        <end position="654"/>
    </location>
</feature>
<organism evidence="6 7">
    <name type="scientific">Coccomyxa viridis</name>
    <dbReference type="NCBI Taxonomy" id="1274662"/>
    <lineage>
        <taxon>Eukaryota</taxon>
        <taxon>Viridiplantae</taxon>
        <taxon>Chlorophyta</taxon>
        <taxon>core chlorophytes</taxon>
        <taxon>Trebouxiophyceae</taxon>
        <taxon>Trebouxiophyceae incertae sedis</taxon>
        <taxon>Coccomyxaceae</taxon>
        <taxon>Coccomyxa</taxon>
    </lineage>
</organism>
<sequence>MLEGFSSHHLTLGKLRPMQMQRQACMRKACVLGLLLAVAACTDAAEAVQPQGTWRHLQQAADGQPAARRLLQAPACPGPLCAGPAGQTGPPQNAGLGGPSGPGAGGGAVSRAAPVMTPTNALPAAQSSPAASAGGVASPALSPDAVALRFFQQGLTNWRELKSWGFKGWDFTSNPCQGWSGVSCDATGRVSKLDLAGWGIKGRLAPELSGLDHLQTLTLENNELTGGLSSTWAASGVFQNLVEIDLSQNWNLSGMLLSQWGVPGALPLLQKLNLSNTGLGAELPALWGVNGSLPSLTSLDVSRNLVSGSLPMAWAVPGALASLETLVVSANNLSGPLPPEWGSSPGAFPALKTLDVRQNGLEGYLPDAWGVGFPNVTNLDLEQNIFVGQLPMDWAAAGRFPSLASLQLWNNSLTGAIPATWTNATALPALTSLAIKPGNVGLCGVVSGRILRVAGLSSGDLGNCTGLPPPRRVFPWTALAPAPAPSALLSRLPGGIPAALGAPAPAPGALVTPVIAPQAVVAPQPAAAPAVVPNAAPVTITVAVPVPAPAAAVALRLPAAVAPAAAAIAPAPVPVVAPALAPTPVPTSPPLGAGQAAIASSSLSIGVPSPPPPATPAPTPVPTPSPTPMPTPAPTPRTLAPLTPSPGSPAPLFVPPSNSAGTTSYLQATYNLTGADLSPSNTTTQRHIVTALRKALGPDVNATLLSVTAAAQPAAAAASSPASPSALSLTPVDPNGSTAGAGRRLLAPGSTTDPMVAGVGNTDLPADSTSPPSSSGASTGGSPSDGGLGETSGSGGASPEDSGQTASWATGAAGSPPANAAAAPAGPAGAGADAAGAPGSPAPHRRAATVAAYFLITTVPNQISTIARNISTPQTANKFDQQLRLTGLPGTRSAFSGVSQIAPDGTLRAISVPVAPAPAPSDAPVPMLTPAAADSGFLTGSGTVSAASPSPSPSAASGSNTGAIAGGVVGGLAAIIVAALLGMYIMRRRRAQQRSAAGLAKSGDTAGSNMEAGRGGPGYAGPESADKADPDRVEAMIASMKADAARAVSQRHPTAKPGSAAGSKPGSGKKGAAPAAAAAAAAAGAGKAEDSAHERDDNSESTVSEDSLARLGGRQRSGSIEEIRHAPGDHRADPQAAADKQRYLDKGKGKMPERRRTDSASSLRSVLRGRDGQVLAEMGPSSSSEGGSGSTPGSAPESLSGSEGMPPAPIKTMSRMGPQRSTSTGEKFMREASGGRGQERTLQQQQQRPGLSGPHQSGPARAPLSPYSSGSRGQPSHRSRSGNILAHLAAELEKAEGSGGVDRLMASHGSQGSRGTYPGANPQRRRTSDPDFLTTLGYSNGREQSGRSLTPGEYAAVLAARDRQRSGPARGSGSRNSSSGREVSREDPGATLQGLARSLSGNGHSSQSQEQLLRTLEHRLGLRSPSGGASQPRGSSSRPRSNNLERVGSAGSDQRLYRGARSDGIDRTHSQGSNMSGLGGPMESVGEDQEMKGSDWASAMRILHDMEADQSRDRDRRRPREEPPMGSSCRRGGSSRRE</sequence>
<accession>A0AAV1IG46</accession>
<keyword evidence="2 5" id="KW-0732">Signal</keyword>
<feature type="compositionally biased region" description="Basic and acidic residues" evidence="3">
    <location>
        <begin position="1119"/>
        <end position="1158"/>
    </location>
</feature>
<feature type="compositionally biased region" description="Low complexity" evidence="3">
    <location>
        <begin position="1366"/>
        <end position="1381"/>
    </location>
</feature>
<evidence type="ECO:0000256" key="1">
    <source>
        <dbReference type="ARBA" id="ARBA00004430"/>
    </source>
</evidence>
<evidence type="ECO:0000256" key="5">
    <source>
        <dbReference type="SAM" id="SignalP"/>
    </source>
</evidence>
<feature type="transmembrane region" description="Helical" evidence="4">
    <location>
        <begin position="963"/>
        <end position="985"/>
    </location>
</feature>
<protein>
    <recommendedName>
        <fullName evidence="8">Leucine-rich repeat-containing N-terminal plant-type domain-containing protein</fullName>
    </recommendedName>
</protein>
<feature type="compositionally biased region" description="Low complexity" evidence="3">
    <location>
        <begin position="1055"/>
        <end position="1086"/>
    </location>
</feature>
<reference evidence="6 7" key="1">
    <citation type="submission" date="2023-10" db="EMBL/GenBank/DDBJ databases">
        <authorList>
            <person name="Maclean D."/>
            <person name="Macfadyen A."/>
        </authorList>
    </citation>
    <scope>NUCLEOTIDE SEQUENCE [LARGE SCALE GENOMIC DNA]</scope>
</reference>
<feature type="signal peptide" evidence="5">
    <location>
        <begin position="1"/>
        <end position="44"/>
    </location>
</feature>
<feature type="compositionally biased region" description="Low complexity" evidence="3">
    <location>
        <begin position="765"/>
        <end position="782"/>
    </location>
</feature>
<feature type="compositionally biased region" description="Low complexity" evidence="3">
    <location>
        <begin position="809"/>
        <end position="839"/>
    </location>
</feature>
<feature type="compositionally biased region" description="Low complexity" evidence="3">
    <location>
        <begin position="720"/>
        <end position="732"/>
    </location>
</feature>
<evidence type="ECO:0000313" key="7">
    <source>
        <dbReference type="Proteomes" id="UP001314263"/>
    </source>
</evidence>
<feature type="compositionally biased region" description="Low complexity" evidence="3">
    <location>
        <begin position="1177"/>
        <end position="1198"/>
    </location>
</feature>
<proteinExistence type="predicted"/>
<feature type="region of interest" description="Disordered" evidence="3">
    <location>
        <begin position="720"/>
        <end position="844"/>
    </location>
</feature>
<feature type="compositionally biased region" description="Polar residues" evidence="3">
    <location>
        <begin position="1399"/>
        <end position="1412"/>
    </location>
</feature>
<feature type="compositionally biased region" description="Polar residues" evidence="3">
    <location>
        <begin position="1336"/>
        <end position="1348"/>
    </location>
</feature>
<evidence type="ECO:0008006" key="8">
    <source>
        <dbReference type="Google" id="ProtNLM"/>
    </source>
</evidence>
<dbReference type="Proteomes" id="UP001314263">
    <property type="component" value="Unassembled WGS sequence"/>
</dbReference>
<dbReference type="Gene3D" id="3.80.10.10">
    <property type="entry name" value="Ribonuclease Inhibitor"/>
    <property type="match status" value="1"/>
</dbReference>
<feature type="compositionally biased region" description="Basic and acidic residues" evidence="3">
    <location>
        <begin position="1087"/>
        <end position="1098"/>
    </location>
</feature>
<evidence type="ECO:0000256" key="2">
    <source>
        <dbReference type="ARBA" id="ARBA00022729"/>
    </source>
</evidence>
<feature type="region of interest" description="Disordered" evidence="3">
    <location>
        <begin position="996"/>
        <end position="1028"/>
    </location>
</feature>
<feature type="compositionally biased region" description="Basic and acidic residues" evidence="3">
    <location>
        <begin position="1502"/>
        <end position="1523"/>
    </location>
</feature>
<name>A0AAV1IG46_9CHLO</name>
<dbReference type="InterPro" id="IPR032675">
    <property type="entry name" value="LRR_dom_sf"/>
</dbReference>
<dbReference type="EMBL" id="CAUYUE010000013">
    <property type="protein sequence ID" value="CAK0785786.1"/>
    <property type="molecule type" value="Genomic_DNA"/>
</dbReference>
<evidence type="ECO:0000313" key="6">
    <source>
        <dbReference type="EMBL" id="CAK0785786.1"/>
    </source>
</evidence>
<keyword evidence="7" id="KW-1185">Reference proteome</keyword>
<keyword evidence="4" id="KW-1133">Transmembrane helix</keyword>
<feature type="compositionally biased region" description="Gly residues" evidence="3">
    <location>
        <begin position="95"/>
        <end position="108"/>
    </location>
</feature>
<comment type="caution">
    <text evidence="6">The sequence shown here is derived from an EMBL/GenBank/DDBJ whole genome shotgun (WGS) entry which is preliminary data.</text>
</comment>
<dbReference type="PANTHER" id="PTHR47988">
    <property type="entry name" value="SOMATIC EMBRYOGENESIS RECEPTOR KINASE 1"/>
    <property type="match status" value="1"/>
</dbReference>
<feature type="region of interest" description="Disordered" evidence="3">
    <location>
        <begin position="82"/>
        <end position="112"/>
    </location>
</feature>
<comment type="subcellular location">
    <subcellularLocation>
        <location evidence="1">Cytoplasm</location>
        <location evidence="1">Cytoskeleton</location>
        <location evidence="1">Cilium axoneme</location>
    </subcellularLocation>
</comment>
<feature type="compositionally biased region" description="Pro residues" evidence="3">
    <location>
        <begin position="608"/>
        <end position="635"/>
    </location>
</feature>
<dbReference type="SUPFAM" id="SSF52058">
    <property type="entry name" value="L domain-like"/>
    <property type="match status" value="1"/>
</dbReference>
<feature type="compositionally biased region" description="Low complexity" evidence="3">
    <location>
        <begin position="1423"/>
        <end position="1441"/>
    </location>
</feature>
<feature type="region of interest" description="Disordered" evidence="3">
    <location>
        <begin position="1042"/>
        <end position="1538"/>
    </location>
</feature>
<gene>
    <name evidence="6" type="ORF">CVIRNUC_008997</name>
</gene>